<evidence type="ECO:0000256" key="1">
    <source>
        <dbReference type="SAM" id="SignalP"/>
    </source>
</evidence>
<organism evidence="2 3">
    <name type="scientific">Costertonia aggregata</name>
    <dbReference type="NCBI Taxonomy" id="343403"/>
    <lineage>
        <taxon>Bacteria</taxon>
        <taxon>Pseudomonadati</taxon>
        <taxon>Bacteroidota</taxon>
        <taxon>Flavobacteriia</taxon>
        <taxon>Flavobacteriales</taxon>
        <taxon>Flavobacteriaceae</taxon>
        <taxon>Costertonia</taxon>
    </lineage>
</organism>
<dbReference type="Proteomes" id="UP000509302">
    <property type="component" value="Chromosome"/>
</dbReference>
<feature type="chain" id="PRO_5028856912" description="Secreted protein" evidence="1">
    <location>
        <begin position="23"/>
        <end position="55"/>
    </location>
</feature>
<evidence type="ECO:0000313" key="3">
    <source>
        <dbReference type="Proteomes" id="UP000509302"/>
    </source>
</evidence>
<sequence>MKKAVSILALALLSIGLFSCEAENNVDETQALYELDTNATDGEITEDAERESGND</sequence>
<protein>
    <recommendedName>
        <fullName evidence="4">Secreted protein</fullName>
    </recommendedName>
</protein>
<keyword evidence="1" id="KW-0732">Signal</keyword>
<name>A0A7H9AJJ5_9FLAO</name>
<dbReference type="RefSeq" id="WP_179240156.1">
    <property type="nucleotide sequence ID" value="NZ_CP058595.1"/>
</dbReference>
<proteinExistence type="predicted"/>
<feature type="signal peptide" evidence="1">
    <location>
        <begin position="1"/>
        <end position="22"/>
    </location>
</feature>
<reference evidence="2 3" key="1">
    <citation type="journal article" date="2006" name="Int. J. Syst. Evol. Microbiol.">
        <title>Costertonia aggregata gen. nov., sp. nov., a mesophilic marine bacterium of the family Flavobacteriaceae, isolated from a mature biofilm.</title>
        <authorList>
            <person name="Kwon K.K."/>
            <person name="Lee Y.K."/>
            <person name="Lee H.K."/>
        </authorList>
    </citation>
    <scope>NUCLEOTIDE SEQUENCE [LARGE SCALE GENOMIC DNA]</scope>
    <source>
        <strain evidence="2 3">KCCM 42265</strain>
    </source>
</reference>
<dbReference type="KEGG" id="cagg:HYG79_00120"/>
<dbReference type="PROSITE" id="PS51257">
    <property type="entry name" value="PROKAR_LIPOPROTEIN"/>
    <property type="match status" value="1"/>
</dbReference>
<dbReference type="EMBL" id="CP058595">
    <property type="protein sequence ID" value="QLG43819.1"/>
    <property type="molecule type" value="Genomic_DNA"/>
</dbReference>
<evidence type="ECO:0008006" key="4">
    <source>
        <dbReference type="Google" id="ProtNLM"/>
    </source>
</evidence>
<accession>A0A7H9AJJ5</accession>
<gene>
    <name evidence="2" type="ORF">HYG79_00120</name>
</gene>
<dbReference type="AlphaFoldDB" id="A0A7H9AJJ5"/>
<keyword evidence="3" id="KW-1185">Reference proteome</keyword>
<evidence type="ECO:0000313" key="2">
    <source>
        <dbReference type="EMBL" id="QLG43819.1"/>
    </source>
</evidence>